<feature type="region of interest" description="Disordered" evidence="1">
    <location>
        <begin position="15"/>
        <end position="41"/>
    </location>
</feature>
<reference evidence="2" key="1">
    <citation type="submission" date="2020-07" db="EMBL/GenBank/DDBJ databases">
        <authorList>
            <person name="Lin J."/>
        </authorList>
    </citation>
    <scope>NUCLEOTIDE SEQUENCE</scope>
</reference>
<accession>A0A6V7QKI3</accession>
<sequence>MISIQAPKAFVGKRWPAETGEVSQREAGMGNSRRSGGEKRIPVRLLISRRGSGAPSHKMTNGPWLVLGPRLDRGLSIRRSIRSNSRGPLEELEPLLQHRVQAASNMVTRLAGPCPGALGEVAVDVECCKIEATTFSLPVRFSSRIIGAFLLRRTTCFYGSSHAQLLPCVLQSLLFRLLRLLRLIEAKASRARALPDGSPC</sequence>
<name>A0A6V7QKI3_ANACO</name>
<gene>
    <name evidence="2" type="ORF">CB5_LOCUS26652</name>
</gene>
<evidence type="ECO:0000313" key="2">
    <source>
        <dbReference type="EMBL" id="CAD1843441.1"/>
    </source>
</evidence>
<protein>
    <submittedName>
        <fullName evidence="2">Uncharacterized protein</fullName>
    </submittedName>
</protein>
<organism evidence="2">
    <name type="scientific">Ananas comosus var. bracteatus</name>
    <name type="common">red pineapple</name>
    <dbReference type="NCBI Taxonomy" id="296719"/>
    <lineage>
        <taxon>Eukaryota</taxon>
        <taxon>Viridiplantae</taxon>
        <taxon>Streptophyta</taxon>
        <taxon>Embryophyta</taxon>
        <taxon>Tracheophyta</taxon>
        <taxon>Spermatophyta</taxon>
        <taxon>Magnoliopsida</taxon>
        <taxon>Liliopsida</taxon>
        <taxon>Poales</taxon>
        <taxon>Bromeliaceae</taxon>
        <taxon>Bromelioideae</taxon>
        <taxon>Ananas</taxon>
    </lineage>
</organism>
<proteinExistence type="predicted"/>
<dbReference type="AlphaFoldDB" id="A0A6V7QKI3"/>
<dbReference type="EMBL" id="LR862136">
    <property type="protein sequence ID" value="CAD1843441.1"/>
    <property type="molecule type" value="Genomic_DNA"/>
</dbReference>
<evidence type="ECO:0000256" key="1">
    <source>
        <dbReference type="SAM" id="MobiDB-lite"/>
    </source>
</evidence>